<keyword evidence="6" id="KW-1185">Reference proteome</keyword>
<organism evidence="5 6">
    <name type="scientific">Alienimonas chondri</name>
    <dbReference type="NCBI Taxonomy" id="2681879"/>
    <lineage>
        <taxon>Bacteria</taxon>
        <taxon>Pseudomonadati</taxon>
        <taxon>Planctomycetota</taxon>
        <taxon>Planctomycetia</taxon>
        <taxon>Planctomycetales</taxon>
        <taxon>Planctomycetaceae</taxon>
        <taxon>Alienimonas</taxon>
    </lineage>
</organism>
<feature type="region of interest" description="Disordered" evidence="2">
    <location>
        <begin position="291"/>
        <end position="324"/>
    </location>
</feature>
<comment type="similarity">
    <text evidence="1">Belongs to the DprA/Smf family.</text>
</comment>
<reference evidence="5 6" key="1">
    <citation type="journal article" date="2020" name="Syst. Appl. Microbiol.">
        <title>Alienimonas chondri sp. nov., a novel planctomycete isolated from the biofilm of the red alga Chondrus crispus.</title>
        <authorList>
            <person name="Vitorino I."/>
            <person name="Albuquerque L."/>
            <person name="Wiegand S."/>
            <person name="Kallscheuer N."/>
            <person name="da Costa M.S."/>
            <person name="Lobo-da-Cunha A."/>
            <person name="Jogler C."/>
            <person name="Lage O.M."/>
        </authorList>
    </citation>
    <scope>NUCLEOTIDE SEQUENCE [LARGE SCALE GENOMIC DNA]</scope>
    <source>
        <strain evidence="5 6">LzC2</strain>
    </source>
</reference>
<dbReference type="PANTHER" id="PTHR43022">
    <property type="entry name" value="PROTEIN SMF"/>
    <property type="match status" value="1"/>
</dbReference>
<feature type="domain" description="DprA winged helix" evidence="4">
    <location>
        <begin position="320"/>
        <end position="382"/>
    </location>
</feature>
<feature type="domain" description="Smf/DprA SLOG" evidence="3">
    <location>
        <begin position="85"/>
        <end position="289"/>
    </location>
</feature>
<protein>
    <recommendedName>
        <fullName evidence="7">DNA-protecting protein DprA</fullName>
    </recommendedName>
</protein>
<accession>A0ABX1VF88</accession>
<dbReference type="NCBIfam" id="TIGR00732">
    <property type="entry name" value="dprA"/>
    <property type="match status" value="1"/>
</dbReference>
<dbReference type="Gene3D" id="1.10.10.10">
    <property type="entry name" value="Winged helix-like DNA-binding domain superfamily/Winged helix DNA-binding domain"/>
    <property type="match status" value="1"/>
</dbReference>
<dbReference type="InterPro" id="IPR057666">
    <property type="entry name" value="DrpA_SLOG"/>
</dbReference>
<dbReference type="InterPro" id="IPR003488">
    <property type="entry name" value="DprA"/>
</dbReference>
<evidence type="ECO:0008006" key="7">
    <source>
        <dbReference type="Google" id="ProtNLM"/>
    </source>
</evidence>
<dbReference type="SUPFAM" id="SSF47781">
    <property type="entry name" value="RuvA domain 2-like"/>
    <property type="match status" value="1"/>
</dbReference>
<proteinExistence type="inferred from homology"/>
<evidence type="ECO:0000313" key="5">
    <source>
        <dbReference type="EMBL" id="NNJ26773.1"/>
    </source>
</evidence>
<name>A0ABX1VF88_9PLAN</name>
<comment type="caution">
    <text evidence="5">The sequence shown here is derived from an EMBL/GenBank/DDBJ whole genome shotgun (WGS) entry which is preliminary data.</text>
</comment>
<dbReference type="InterPro" id="IPR010994">
    <property type="entry name" value="RuvA_2-like"/>
</dbReference>
<dbReference type="Proteomes" id="UP000609651">
    <property type="component" value="Unassembled WGS sequence"/>
</dbReference>
<dbReference type="InterPro" id="IPR036388">
    <property type="entry name" value="WH-like_DNA-bd_sf"/>
</dbReference>
<sequence>MTDSSTELLAAVRLNLTPGVGPRTAEVLCGTFGSPAAVFAAPDDQLRRVSGIGAKVVGALRRTSERTAEEELRRAADAGVTVLHLGGPGYPPLLAEIPTAPRVLYVRGTLLPGDAAAIGMVGSRRCSSYGTRTAGSLARSLARAGLTVVSGMALGIDAAAHRGALEAGGRTLAVTATGMDTVYPPQHRDLAEEIAAQGAIVTEFPMGQAPTRGLFPQRNRVIAGLSLGTILVEAGRKSGALHTVRHALEQNREVFAVPGRIDDGCDGCLDALRDGATLIRDADDVLADLGSEWKRPAPTPQLFPTPESGDSRESAAAAEPLREAPRSLSEVEAAVFAAVPADAVSVETVMESDAAAQFGPGKVLAALTTLEMKRVVRRLPGNRLERA</sequence>
<dbReference type="Gene3D" id="3.40.50.450">
    <property type="match status" value="1"/>
</dbReference>
<dbReference type="RefSeq" id="WP_171188114.1">
    <property type="nucleotide sequence ID" value="NZ_WTPX01000097.1"/>
</dbReference>
<dbReference type="PANTHER" id="PTHR43022:SF1">
    <property type="entry name" value="PROTEIN SMF"/>
    <property type="match status" value="1"/>
</dbReference>
<evidence type="ECO:0000256" key="2">
    <source>
        <dbReference type="SAM" id="MobiDB-lite"/>
    </source>
</evidence>
<evidence type="ECO:0000313" key="6">
    <source>
        <dbReference type="Proteomes" id="UP000609651"/>
    </source>
</evidence>
<evidence type="ECO:0000259" key="3">
    <source>
        <dbReference type="Pfam" id="PF02481"/>
    </source>
</evidence>
<dbReference type="Pfam" id="PF02481">
    <property type="entry name" value="DNA_processg_A"/>
    <property type="match status" value="1"/>
</dbReference>
<dbReference type="Pfam" id="PF14520">
    <property type="entry name" value="HHH_5"/>
    <property type="match status" value="1"/>
</dbReference>
<evidence type="ECO:0000256" key="1">
    <source>
        <dbReference type="ARBA" id="ARBA00006525"/>
    </source>
</evidence>
<dbReference type="SUPFAM" id="SSF102405">
    <property type="entry name" value="MCP/YpsA-like"/>
    <property type="match status" value="1"/>
</dbReference>
<gene>
    <name evidence="5" type="ORF">LzC2_28640</name>
</gene>
<dbReference type="EMBL" id="WTPX01000097">
    <property type="protein sequence ID" value="NNJ26773.1"/>
    <property type="molecule type" value="Genomic_DNA"/>
</dbReference>
<dbReference type="InterPro" id="IPR041614">
    <property type="entry name" value="DprA_WH"/>
</dbReference>
<evidence type="ECO:0000259" key="4">
    <source>
        <dbReference type="Pfam" id="PF17782"/>
    </source>
</evidence>
<dbReference type="Pfam" id="PF17782">
    <property type="entry name" value="WHD_DprA"/>
    <property type="match status" value="1"/>
</dbReference>